<dbReference type="Proteomes" id="UP001214415">
    <property type="component" value="Chromosome 5"/>
</dbReference>
<reference evidence="8" key="1">
    <citation type="submission" date="2023-03" db="EMBL/GenBank/DDBJ databases">
        <title>Mating type loci evolution in Malassezia.</title>
        <authorList>
            <person name="Coelho M.A."/>
        </authorList>
    </citation>
    <scope>NUCLEOTIDE SEQUENCE</scope>
    <source>
        <strain evidence="8">CBS 12830</strain>
    </source>
</reference>
<keyword evidence="9" id="KW-1185">Reference proteome</keyword>
<accession>A0AAF0EFL2</accession>
<keyword evidence="5" id="KW-0539">Nucleus</keyword>
<dbReference type="PANTHER" id="PTHR45894">
    <property type="entry name" value="RNA-BINDING PROTEIN 8A"/>
    <property type="match status" value="1"/>
</dbReference>
<evidence type="ECO:0000313" key="8">
    <source>
        <dbReference type="EMBL" id="WFD24119.1"/>
    </source>
</evidence>
<name>A0AAF0EFL2_9BASI</name>
<dbReference type="Gene3D" id="3.30.70.330">
    <property type="match status" value="1"/>
</dbReference>
<dbReference type="InterPro" id="IPR000504">
    <property type="entry name" value="RRM_dom"/>
</dbReference>
<dbReference type="AlphaFoldDB" id="A0AAF0EFL2"/>
<dbReference type="EMBL" id="CP119904">
    <property type="protein sequence ID" value="WFD24119.1"/>
    <property type="molecule type" value="Genomic_DNA"/>
</dbReference>
<keyword evidence="3" id="KW-0963">Cytoplasm</keyword>
<dbReference type="InterPro" id="IPR035979">
    <property type="entry name" value="RBD_domain_sf"/>
</dbReference>
<dbReference type="Pfam" id="PF00076">
    <property type="entry name" value="RRM_1"/>
    <property type="match status" value="1"/>
</dbReference>
<evidence type="ECO:0000256" key="4">
    <source>
        <dbReference type="ARBA" id="ARBA00022884"/>
    </source>
</evidence>
<gene>
    <name evidence="8" type="primary">RPN7_1</name>
    <name evidence="8" type="ORF">MEQU1_002816</name>
</gene>
<protein>
    <submittedName>
        <fullName evidence="8">Proteasome regulatory particle subunit</fullName>
    </submittedName>
</protein>
<dbReference type="PRINTS" id="PR01738">
    <property type="entry name" value="RNABINDINGM8"/>
</dbReference>
<dbReference type="GO" id="GO:0000502">
    <property type="term" value="C:proteasome complex"/>
    <property type="evidence" value="ECO:0007669"/>
    <property type="project" value="UniProtKB-KW"/>
</dbReference>
<dbReference type="SMART" id="SM00360">
    <property type="entry name" value="RRM"/>
    <property type="match status" value="1"/>
</dbReference>
<dbReference type="GO" id="GO:0005737">
    <property type="term" value="C:cytoplasm"/>
    <property type="evidence" value="ECO:0007669"/>
    <property type="project" value="UniProtKB-SubCell"/>
</dbReference>
<dbReference type="CDD" id="cd12324">
    <property type="entry name" value="RRM_RBM8"/>
    <property type="match status" value="1"/>
</dbReference>
<evidence type="ECO:0000313" key="9">
    <source>
        <dbReference type="Proteomes" id="UP001214415"/>
    </source>
</evidence>
<feature type="compositionally biased region" description="Basic and acidic residues" evidence="6">
    <location>
        <begin position="164"/>
        <end position="177"/>
    </location>
</feature>
<evidence type="ECO:0000256" key="1">
    <source>
        <dbReference type="ARBA" id="ARBA00004123"/>
    </source>
</evidence>
<dbReference type="GO" id="GO:0006396">
    <property type="term" value="P:RNA processing"/>
    <property type="evidence" value="ECO:0007669"/>
    <property type="project" value="InterPro"/>
</dbReference>
<dbReference type="InterPro" id="IPR033744">
    <property type="entry name" value="RRM_RBM8"/>
</dbReference>
<dbReference type="InterPro" id="IPR008111">
    <property type="entry name" value="RNA-bd_8"/>
</dbReference>
<feature type="domain" description="RRM" evidence="7">
    <location>
        <begin position="76"/>
        <end position="150"/>
    </location>
</feature>
<organism evidence="8 9">
    <name type="scientific">Malassezia equina</name>
    <dbReference type="NCBI Taxonomy" id="1381935"/>
    <lineage>
        <taxon>Eukaryota</taxon>
        <taxon>Fungi</taxon>
        <taxon>Dikarya</taxon>
        <taxon>Basidiomycota</taxon>
        <taxon>Ustilaginomycotina</taxon>
        <taxon>Malasseziomycetes</taxon>
        <taxon>Malasseziales</taxon>
        <taxon>Malasseziaceae</taxon>
        <taxon>Malassezia</taxon>
    </lineage>
</organism>
<evidence type="ECO:0000256" key="2">
    <source>
        <dbReference type="ARBA" id="ARBA00004496"/>
    </source>
</evidence>
<evidence type="ECO:0000259" key="7">
    <source>
        <dbReference type="SMART" id="SM00360"/>
    </source>
</evidence>
<keyword evidence="8" id="KW-0647">Proteasome</keyword>
<comment type="subcellular location">
    <subcellularLocation>
        <location evidence="2">Cytoplasm</location>
    </subcellularLocation>
    <subcellularLocation>
        <location evidence="1">Nucleus</location>
    </subcellularLocation>
</comment>
<sequence>MSASTEQSWRRDTGMDVDEGLFFSLTVDPSIRRRGRGFGAGAAADEGEGVRSNQFERLSTEADVEGHAAQSMEGWVLVVTHVHEEATEDDVLDVFLDFGKVKDLHLNLDRRTGYVKGYALLQYETQAEAENAITACKKGLTLLEQPLDADYAFVQPPSHASGMDARRSRCHNARDRSASPMRS</sequence>
<evidence type="ECO:0000256" key="3">
    <source>
        <dbReference type="ARBA" id="ARBA00022490"/>
    </source>
</evidence>
<evidence type="ECO:0000256" key="6">
    <source>
        <dbReference type="SAM" id="MobiDB-lite"/>
    </source>
</evidence>
<keyword evidence="4" id="KW-0694">RNA-binding</keyword>
<feature type="region of interest" description="Disordered" evidence="6">
    <location>
        <begin position="154"/>
        <end position="183"/>
    </location>
</feature>
<evidence type="ECO:0000256" key="5">
    <source>
        <dbReference type="ARBA" id="ARBA00023242"/>
    </source>
</evidence>
<dbReference type="GO" id="GO:0005634">
    <property type="term" value="C:nucleus"/>
    <property type="evidence" value="ECO:0007669"/>
    <property type="project" value="UniProtKB-SubCell"/>
</dbReference>
<dbReference type="InterPro" id="IPR012677">
    <property type="entry name" value="Nucleotide-bd_a/b_plait_sf"/>
</dbReference>
<dbReference type="GO" id="GO:0003729">
    <property type="term" value="F:mRNA binding"/>
    <property type="evidence" value="ECO:0007669"/>
    <property type="project" value="InterPro"/>
</dbReference>
<dbReference type="SUPFAM" id="SSF54928">
    <property type="entry name" value="RNA-binding domain, RBD"/>
    <property type="match status" value="1"/>
</dbReference>
<proteinExistence type="predicted"/>